<evidence type="ECO:0000313" key="2">
    <source>
        <dbReference type="EMBL" id="GGJ73221.1"/>
    </source>
</evidence>
<keyword evidence="1" id="KW-0812">Transmembrane</keyword>
<dbReference type="Pfam" id="PF04276">
    <property type="entry name" value="DUF443"/>
    <property type="match status" value="1"/>
</dbReference>
<proteinExistence type="predicted"/>
<evidence type="ECO:0000313" key="3">
    <source>
        <dbReference type="Proteomes" id="UP000634435"/>
    </source>
</evidence>
<dbReference type="Proteomes" id="UP000634435">
    <property type="component" value="Unassembled WGS sequence"/>
</dbReference>
<keyword evidence="3" id="KW-1185">Reference proteome</keyword>
<dbReference type="EMBL" id="BMPN01000008">
    <property type="protein sequence ID" value="GGJ73221.1"/>
    <property type="molecule type" value="Genomic_DNA"/>
</dbReference>
<feature type="transmembrane region" description="Helical" evidence="1">
    <location>
        <begin position="158"/>
        <end position="177"/>
    </location>
</feature>
<comment type="caution">
    <text evidence="2">The sequence shown here is derived from an EMBL/GenBank/DDBJ whole genome shotgun (WGS) entry which is preliminary data.</text>
</comment>
<dbReference type="InterPro" id="IPR005915">
    <property type="entry name" value="Tandem_5TM"/>
</dbReference>
<evidence type="ECO:0000256" key="1">
    <source>
        <dbReference type="SAM" id="Phobius"/>
    </source>
</evidence>
<dbReference type="NCBIfam" id="TIGR01218">
    <property type="entry name" value="Gpos_tandem_5TM"/>
    <property type="match status" value="1"/>
</dbReference>
<dbReference type="RefSeq" id="WP_188944064.1">
    <property type="nucleotide sequence ID" value="NZ_BMPN01000008.1"/>
</dbReference>
<evidence type="ECO:0008006" key="4">
    <source>
        <dbReference type="Google" id="ProtNLM"/>
    </source>
</evidence>
<sequence length="220" mass="25782">MKCEIQRVNKNIRYRILSINNNGYYLVDMGQSLWKILFPFLFWIFPHTVYKIDDEDMLRNIQAPELKQAKTNYFSILGAGISILLANLLRPLMDYFNIQSSTLVNSIILIVVLIIAFLLRFYISNMNKKNLYKVAKTEQLSTDRLWIRPKSTKYCFQYLFFYLFFLGFTLISFVAFIEYGNVMMLFFATVFLFLLFIGSGMTVIDGNTTVKFKDDKKAVG</sequence>
<feature type="transmembrane region" description="Helical" evidence="1">
    <location>
        <begin position="102"/>
        <end position="123"/>
    </location>
</feature>
<name>A0ABQ2DUB8_9BACI</name>
<keyword evidence="1" id="KW-1133">Transmembrane helix</keyword>
<accession>A0ABQ2DUB8</accession>
<feature type="transmembrane region" description="Helical" evidence="1">
    <location>
        <begin position="71"/>
        <end position="90"/>
    </location>
</feature>
<organism evidence="2 3">
    <name type="scientific">Virgibacillus kapii</name>
    <dbReference type="NCBI Taxonomy" id="1638645"/>
    <lineage>
        <taxon>Bacteria</taxon>
        <taxon>Bacillati</taxon>
        <taxon>Bacillota</taxon>
        <taxon>Bacilli</taxon>
        <taxon>Bacillales</taxon>
        <taxon>Bacillaceae</taxon>
        <taxon>Virgibacillus</taxon>
    </lineage>
</organism>
<feature type="transmembrane region" description="Helical" evidence="1">
    <location>
        <begin position="183"/>
        <end position="204"/>
    </location>
</feature>
<gene>
    <name evidence="2" type="ORF">GCM10007111_38520</name>
</gene>
<protein>
    <recommendedName>
        <fullName evidence="4">Tandem five-TM protein</fullName>
    </recommendedName>
</protein>
<keyword evidence="1" id="KW-0472">Membrane</keyword>
<reference evidence="3" key="1">
    <citation type="journal article" date="2019" name="Int. J. Syst. Evol. Microbiol.">
        <title>The Global Catalogue of Microorganisms (GCM) 10K type strain sequencing project: providing services to taxonomists for standard genome sequencing and annotation.</title>
        <authorList>
            <consortium name="The Broad Institute Genomics Platform"/>
            <consortium name="The Broad Institute Genome Sequencing Center for Infectious Disease"/>
            <person name="Wu L."/>
            <person name="Ma J."/>
        </authorList>
    </citation>
    <scope>NUCLEOTIDE SEQUENCE [LARGE SCALE GENOMIC DNA]</scope>
    <source>
        <strain evidence="3">JCM 30071</strain>
    </source>
</reference>